<protein>
    <submittedName>
        <fullName evidence="1">Uncharacterized protein</fullName>
    </submittedName>
</protein>
<comment type="caution">
    <text evidence="1">The sequence shown here is derived from an EMBL/GenBank/DDBJ whole genome shotgun (WGS) entry which is preliminary data.</text>
</comment>
<dbReference type="EMBL" id="VSSQ01066834">
    <property type="protein sequence ID" value="MPN19299.1"/>
    <property type="molecule type" value="Genomic_DNA"/>
</dbReference>
<proteinExistence type="predicted"/>
<evidence type="ECO:0000313" key="1">
    <source>
        <dbReference type="EMBL" id="MPN19299.1"/>
    </source>
</evidence>
<dbReference type="AlphaFoldDB" id="A0A645G0A4"/>
<reference evidence="1" key="1">
    <citation type="submission" date="2019-08" db="EMBL/GenBank/DDBJ databases">
        <authorList>
            <person name="Kucharzyk K."/>
            <person name="Murdoch R.W."/>
            <person name="Higgins S."/>
            <person name="Loffler F."/>
        </authorList>
    </citation>
    <scope>NUCLEOTIDE SEQUENCE</scope>
</reference>
<accession>A0A645G0A4</accession>
<gene>
    <name evidence="1" type="ORF">SDC9_166666</name>
</gene>
<sequence length="68" mass="7425">MIGTVSFTGRQAEMYYLVGVVLDVGTRGDKETVFAAVVATQTTHHNELIIEVIGVLCISTRYGLLHKT</sequence>
<name>A0A645G0A4_9ZZZZ</name>
<organism evidence="1">
    <name type="scientific">bioreactor metagenome</name>
    <dbReference type="NCBI Taxonomy" id="1076179"/>
    <lineage>
        <taxon>unclassified sequences</taxon>
        <taxon>metagenomes</taxon>
        <taxon>ecological metagenomes</taxon>
    </lineage>
</organism>